<gene>
    <name evidence="1" type="ORF">MENTE1834_LOCUS26080</name>
</gene>
<keyword evidence="2" id="KW-1185">Reference proteome</keyword>
<sequence length="71" mass="7036">MGLPGMTGAKGDRGPKGDQGLPGLDAPCPPGPDGRPLPYCGDPAPLTEANSLLLSLNGRNGNGVVADNDDP</sequence>
<dbReference type="EMBL" id="CAVMJV010000037">
    <property type="protein sequence ID" value="CAK5079005.1"/>
    <property type="molecule type" value="Genomic_DNA"/>
</dbReference>
<dbReference type="Proteomes" id="UP001497535">
    <property type="component" value="Unassembled WGS sequence"/>
</dbReference>
<organism evidence="1 2">
    <name type="scientific">Meloidogyne enterolobii</name>
    <name type="common">Root-knot nematode worm</name>
    <name type="synonym">Meloidogyne mayaguensis</name>
    <dbReference type="NCBI Taxonomy" id="390850"/>
    <lineage>
        <taxon>Eukaryota</taxon>
        <taxon>Metazoa</taxon>
        <taxon>Ecdysozoa</taxon>
        <taxon>Nematoda</taxon>
        <taxon>Chromadorea</taxon>
        <taxon>Rhabditida</taxon>
        <taxon>Tylenchina</taxon>
        <taxon>Tylenchomorpha</taxon>
        <taxon>Tylenchoidea</taxon>
        <taxon>Meloidogynidae</taxon>
        <taxon>Meloidogyninae</taxon>
        <taxon>Meloidogyne</taxon>
    </lineage>
</organism>
<comment type="caution">
    <text evidence="1">The sequence shown here is derived from an EMBL/GenBank/DDBJ whole genome shotgun (WGS) entry which is preliminary data.</text>
</comment>
<evidence type="ECO:0000313" key="1">
    <source>
        <dbReference type="EMBL" id="CAK5079005.1"/>
    </source>
</evidence>
<protein>
    <submittedName>
        <fullName evidence="1">Uncharacterized protein</fullName>
    </submittedName>
</protein>
<evidence type="ECO:0000313" key="2">
    <source>
        <dbReference type="Proteomes" id="UP001497535"/>
    </source>
</evidence>
<proteinExistence type="predicted"/>
<accession>A0ACB0ZJ05</accession>
<reference evidence="1" key="1">
    <citation type="submission" date="2023-11" db="EMBL/GenBank/DDBJ databases">
        <authorList>
            <person name="Poullet M."/>
        </authorList>
    </citation>
    <scope>NUCLEOTIDE SEQUENCE</scope>
    <source>
        <strain evidence="1">E1834</strain>
    </source>
</reference>
<name>A0ACB0ZJ05_MELEN</name>